<sequence>MQRNQKSEQQELLALMKKAHDRANHGNMDASKMVAWLTNEMKSQYKNKQSKAL</sequence>
<dbReference type="EMBL" id="JAFBDZ010000002">
    <property type="protein sequence ID" value="MBM7585311.1"/>
    <property type="molecule type" value="Genomic_DNA"/>
</dbReference>
<gene>
    <name evidence="1" type="ORF">JOC86_001853</name>
</gene>
<organism evidence="1 2">
    <name type="scientific">Rossellomorea pakistanensis</name>
    <dbReference type="NCBI Taxonomy" id="992288"/>
    <lineage>
        <taxon>Bacteria</taxon>
        <taxon>Bacillati</taxon>
        <taxon>Bacillota</taxon>
        <taxon>Bacilli</taxon>
        <taxon>Bacillales</taxon>
        <taxon>Bacillaceae</taxon>
        <taxon>Rossellomorea</taxon>
    </lineage>
</organism>
<comment type="caution">
    <text evidence="1">The sequence shown here is derived from an EMBL/GenBank/DDBJ whole genome shotgun (WGS) entry which is preliminary data.</text>
</comment>
<keyword evidence="2" id="KW-1185">Reference proteome</keyword>
<name>A0ABS2NCK7_9BACI</name>
<dbReference type="Pfam" id="PF26162">
    <property type="entry name" value="YwzD"/>
    <property type="match status" value="1"/>
</dbReference>
<dbReference type="InterPro" id="IPR058930">
    <property type="entry name" value="YwzD"/>
</dbReference>
<accession>A0ABS2NCK7</accession>
<evidence type="ECO:0000313" key="2">
    <source>
        <dbReference type="Proteomes" id="UP001646157"/>
    </source>
</evidence>
<dbReference type="Proteomes" id="UP001646157">
    <property type="component" value="Unassembled WGS sequence"/>
</dbReference>
<proteinExistence type="predicted"/>
<reference evidence="1 2" key="1">
    <citation type="submission" date="2021-01" db="EMBL/GenBank/DDBJ databases">
        <title>Genomic Encyclopedia of Type Strains, Phase IV (KMG-IV): sequencing the most valuable type-strain genomes for metagenomic binning, comparative biology and taxonomic classification.</title>
        <authorList>
            <person name="Goeker M."/>
        </authorList>
    </citation>
    <scope>NUCLEOTIDE SEQUENCE [LARGE SCALE GENOMIC DNA]</scope>
    <source>
        <strain evidence="1 2">DSM 24834</strain>
    </source>
</reference>
<dbReference type="RefSeq" id="WP_205170944.1">
    <property type="nucleotide sequence ID" value="NZ_JAFBDZ010000002.1"/>
</dbReference>
<evidence type="ECO:0000313" key="1">
    <source>
        <dbReference type="EMBL" id="MBM7585311.1"/>
    </source>
</evidence>
<protein>
    <submittedName>
        <fullName evidence="1">Uncharacterized protein</fullName>
    </submittedName>
</protein>